<keyword evidence="7 8" id="KW-0408">Iron</keyword>
<dbReference type="RefSeq" id="WP_113931921.1">
    <property type="nucleotide sequence ID" value="NZ_JACCEU010000002.1"/>
</dbReference>
<dbReference type="Proteomes" id="UP000253628">
    <property type="component" value="Unassembled WGS sequence"/>
</dbReference>
<organism evidence="10 11">
    <name type="scientific">Eoetvoesiella caeni</name>
    <dbReference type="NCBI Taxonomy" id="645616"/>
    <lineage>
        <taxon>Bacteria</taxon>
        <taxon>Pseudomonadati</taxon>
        <taxon>Pseudomonadota</taxon>
        <taxon>Betaproteobacteria</taxon>
        <taxon>Burkholderiales</taxon>
        <taxon>Alcaligenaceae</taxon>
        <taxon>Eoetvoesiella</taxon>
    </lineage>
</organism>
<dbReference type="InterPro" id="IPR000486">
    <property type="entry name" value="Xdiol_ring_cleave_dOase_1/2"/>
</dbReference>
<keyword evidence="11" id="KW-1185">Reference proteome</keyword>
<evidence type="ECO:0000256" key="7">
    <source>
        <dbReference type="ARBA" id="ARBA00023004"/>
    </source>
</evidence>
<dbReference type="PROSITE" id="PS51819">
    <property type="entry name" value="VOC"/>
    <property type="match status" value="1"/>
</dbReference>
<keyword evidence="6 8" id="KW-0560">Oxidoreductase</keyword>
<dbReference type="EMBL" id="QNRQ01000002">
    <property type="protein sequence ID" value="RBP41649.1"/>
    <property type="molecule type" value="Genomic_DNA"/>
</dbReference>
<keyword evidence="5 8" id="KW-0223">Dioxygenase</keyword>
<keyword evidence="10" id="KW-0456">Lyase</keyword>
<evidence type="ECO:0000256" key="3">
    <source>
        <dbReference type="ARBA" id="ARBA00022723"/>
    </source>
</evidence>
<feature type="domain" description="VOC" evidence="9">
    <location>
        <begin position="13"/>
        <end position="154"/>
    </location>
</feature>
<keyword evidence="3" id="KW-0479">Metal-binding</keyword>
<comment type="caution">
    <text evidence="10">The sequence shown here is derived from an EMBL/GenBank/DDBJ whole genome shotgun (WGS) entry which is preliminary data.</text>
</comment>
<comment type="cofactor">
    <cofactor evidence="1 8">
        <name>Fe(2+)</name>
        <dbReference type="ChEBI" id="CHEBI:29033"/>
    </cofactor>
</comment>
<dbReference type="Gene3D" id="3.10.180.10">
    <property type="entry name" value="2,3-Dihydroxybiphenyl 1,2-Dioxygenase, domain 1"/>
    <property type="match status" value="1"/>
</dbReference>
<evidence type="ECO:0000256" key="8">
    <source>
        <dbReference type="RuleBase" id="RU000683"/>
    </source>
</evidence>
<dbReference type="SUPFAM" id="SSF54593">
    <property type="entry name" value="Glyoxalase/Bleomycin resistance protein/Dihydroxybiphenyl dioxygenase"/>
    <property type="match status" value="1"/>
</dbReference>
<gene>
    <name evidence="10" type="ORF">DFR37_10228</name>
</gene>
<evidence type="ECO:0000313" key="11">
    <source>
        <dbReference type="Proteomes" id="UP000253628"/>
    </source>
</evidence>
<dbReference type="OrthoDB" id="9804944at2"/>
<proteinExistence type="inferred from homology"/>
<evidence type="ECO:0000256" key="4">
    <source>
        <dbReference type="ARBA" id="ARBA00022797"/>
    </source>
</evidence>
<evidence type="ECO:0000256" key="2">
    <source>
        <dbReference type="ARBA" id="ARBA00008784"/>
    </source>
</evidence>
<name>A0A366HGC0_9BURK</name>
<dbReference type="GO" id="GO:0016829">
    <property type="term" value="F:lyase activity"/>
    <property type="evidence" value="ECO:0007669"/>
    <property type="project" value="UniProtKB-KW"/>
</dbReference>
<evidence type="ECO:0000256" key="5">
    <source>
        <dbReference type="ARBA" id="ARBA00022964"/>
    </source>
</evidence>
<dbReference type="GO" id="GO:0051213">
    <property type="term" value="F:dioxygenase activity"/>
    <property type="evidence" value="ECO:0007669"/>
    <property type="project" value="UniProtKB-KW"/>
</dbReference>
<dbReference type="InterPro" id="IPR004360">
    <property type="entry name" value="Glyas_Fos-R_dOase_dom"/>
</dbReference>
<dbReference type="InterPro" id="IPR029068">
    <property type="entry name" value="Glyas_Bleomycin-R_OHBP_Dase"/>
</dbReference>
<protein>
    <submittedName>
        <fullName evidence="10">Catechol 2,3-dioxygenase-like lactoylglutathione lyase family enzyme</fullName>
    </submittedName>
</protein>
<evidence type="ECO:0000259" key="9">
    <source>
        <dbReference type="PROSITE" id="PS51819"/>
    </source>
</evidence>
<dbReference type="Pfam" id="PF00903">
    <property type="entry name" value="Glyoxalase"/>
    <property type="match status" value="1"/>
</dbReference>
<evidence type="ECO:0000256" key="6">
    <source>
        <dbReference type="ARBA" id="ARBA00023002"/>
    </source>
</evidence>
<comment type="similarity">
    <text evidence="2 8">Belongs to the extradiol ring-cleavage dioxygenase family.</text>
</comment>
<sequence>MSSTLLGSLVLRGVDHTARPTWKLRETITFYRDVLGLPLIHTISARGWGPATHPDFLHFFFDSGNGSAIAFFYYLGSSAPQELSGKLHSKPWPEDHVFDATHTAWQVDSEEELAAWRDRLVEKGVEVSVETRHEVIESIYFRDPNGYFVEITRKLRTLNDLDARDAALTLQAAMELEDQATGGVAGLGPIDDVWNRKAQLLLPEESGQTAKVLVLNVPEFASLIEAAKKMPECKVDDGLPDYALIESRSAIELNRKDLGVKPAVWYGLFTGGLQGRITVFDRDRVRIEP</sequence>
<dbReference type="PROSITE" id="PS00082">
    <property type="entry name" value="EXTRADIOL_DIOXYGENAS"/>
    <property type="match status" value="1"/>
</dbReference>
<keyword evidence="4 8" id="KW-0058">Aromatic hydrocarbons catabolism</keyword>
<dbReference type="InterPro" id="IPR037523">
    <property type="entry name" value="VOC_core"/>
</dbReference>
<evidence type="ECO:0000313" key="10">
    <source>
        <dbReference type="EMBL" id="RBP41649.1"/>
    </source>
</evidence>
<reference evidence="10 11" key="1">
    <citation type="submission" date="2018-06" db="EMBL/GenBank/DDBJ databases">
        <title>Genomic Encyclopedia of Type Strains, Phase IV (KMG-IV): sequencing the most valuable type-strain genomes for metagenomic binning, comparative biology and taxonomic classification.</title>
        <authorList>
            <person name="Goeker M."/>
        </authorList>
    </citation>
    <scope>NUCLEOTIDE SEQUENCE [LARGE SCALE GENOMIC DNA]</scope>
    <source>
        <strain evidence="10 11">DSM 25520</strain>
    </source>
</reference>
<accession>A0A366HGC0</accession>
<dbReference type="GO" id="GO:0008198">
    <property type="term" value="F:ferrous iron binding"/>
    <property type="evidence" value="ECO:0007669"/>
    <property type="project" value="InterPro"/>
</dbReference>
<dbReference type="AlphaFoldDB" id="A0A366HGC0"/>
<evidence type="ECO:0000256" key="1">
    <source>
        <dbReference type="ARBA" id="ARBA00001954"/>
    </source>
</evidence>